<gene>
    <name evidence="1" type="ORF">AB4Y32_37300</name>
</gene>
<protein>
    <submittedName>
        <fullName evidence="1">MFS transporter</fullName>
    </submittedName>
</protein>
<organism evidence="1 2">
    <name type="scientific">Paraburkholderia phymatum</name>
    <dbReference type="NCBI Taxonomy" id="148447"/>
    <lineage>
        <taxon>Bacteria</taxon>
        <taxon>Pseudomonadati</taxon>
        <taxon>Pseudomonadota</taxon>
        <taxon>Betaproteobacteria</taxon>
        <taxon>Burkholderiales</taxon>
        <taxon>Burkholderiaceae</taxon>
        <taxon>Paraburkholderia</taxon>
    </lineage>
</organism>
<comment type="caution">
    <text evidence="1">The sequence shown here is derived from an EMBL/GenBank/DDBJ whole genome shotgun (WGS) entry which is preliminary data.</text>
</comment>
<evidence type="ECO:0000313" key="1">
    <source>
        <dbReference type="EMBL" id="MEX3937327.1"/>
    </source>
</evidence>
<evidence type="ECO:0000313" key="2">
    <source>
        <dbReference type="Proteomes" id="UP001558850"/>
    </source>
</evidence>
<name>A0ACC6UCP5_9BURK</name>
<dbReference type="EMBL" id="JBFRCH010000049">
    <property type="protein sequence ID" value="MEX3937327.1"/>
    <property type="molecule type" value="Genomic_DNA"/>
</dbReference>
<keyword evidence="2" id="KW-1185">Reference proteome</keyword>
<sequence>MIVLDTSIVNLALARIGAEFSSALSSLQWLVDGYAVVLASLLLGAGALGDRVGVKGTFTTGLVLFSVASAACGCAPNMPALQMARIAQGVGAALQLPNSLAALNHTFLDPSIRAAMDTA</sequence>
<dbReference type="Proteomes" id="UP001558850">
    <property type="component" value="Unassembled WGS sequence"/>
</dbReference>
<proteinExistence type="predicted"/>
<accession>A0ACC6UCP5</accession>
<reference evidence="1" key="1">
    <citation type="submission" date="2024-07" db="EMBL/GenBank/DDBJ databases">
        <title>A survey of Mimosa microsymbionts across Brazilian biomes reveals a high diversity of Paraburkholderia nodulating endemic species, but also that Cupriavidus is common as a symbiont of widespread species.</title>
        <authorList>
            <person name="Rouws L."/>
            <person name="Barauna A."/>
            <person name="Beukes C."/>
            <person name="Rouws J.R.C."/>
            <person name="De Faria S.M."/>
            <person name="Gross E."/>
            <person name="Bueno Dos Reis Junior F."/>
            <person name="Simon M.F."/>
            <person name="Maluk M."/>
            <person name="Odee D.W."/>
            <person name="Kenicer G."/>
            <person name="Young J.P.W."/>
            <person name="Reis V.M."/>
            <person name="Zilli J."/>
            <person name="James E.K."/>
        </authorList>
    </citation>
    <scope>NUCLEOTIDE SEQUENCE</scope>
    <source>
        <strain evidence="1">EG181B</strain>
    </source>
</reference>